<feature type="transmembrane region" description="Helical" evidence="6">
    <location>
        <begin position="434"/>
        <end position="453"/>
    </location>
</feature>
<dbReference type="PANTHER" id="PTHR42718">
    <property type="entry name" value="MAJOR FACILITATOR SUPERFAMILY MULTIDRUG TRANSPORTER MFSC"/>
    <property type="match status" value="1"/>
</dbReference>
<evidence type="ECO:0000256" key="2">
    <source>
        <dbReference type="ARBA" id="ARBA00022448"/>
    </source>
</evidence>
<feature type="domain" description="Major facilitator superfamily (MFS) profile" evidence="7">
    <location>
        <begin position="75"/>
        <end position="573"/>
    </location>
</feature>
<proteinExistence type="predicted"/>
<dbReference type="PROSITE" id="PS50850">
    <property type="entry name" value="MFS"/>
    <property type="match status" value="1"/>
</dbReference>
<feature type="transmembrane region" description="Helical" evidence="6">
    <location>
        <begin position="20"/>
        <end position="43"/>
    </location>
</feature>
<dbReference type="InterPro" id="IPR011701">
    <property type="entry name" value="MFS"/>
</dbReference>
<dbReference type="Proteomes" id="UP000001702">
    <property type="component" value="Chromosome"/>
</dbReference>
<evidence type="ECO:0000256" key="3">
    <source>
        <dbReference type="ARBA" id="ARBA00022692"/>
    </source>
</evidence>
<dbReference type="Gene3D" id="1.20.1250.20">
    <property type="entry name" value="MFS general substrate transporter like domains"/>
    <property type="match status" value="1"/>
</dbReference>
<keyword evidence="4 6" id="KW-1133">Transmembrane helix</keyword>
<evidence type="ECO:0000313" key="8">
    <source>
        <dbReference type="EMBL" id="ADD77904.1"/>
    </source>
</evidence>
<feature type="transmembrane region" description="Helical" evidence="6">
    <location>
        <begin position="200"/>
        <end position="221"/>
    </location>
</feature>
<feature type="transmembrane region" description="Helical" evidence="6">
    <location>
        <begin position="335"/>
        <end position="355"/>
    </location>
</feature>
<dbReference type="GO" id="GO:0022857">
    <property type="term" value="F:transmembrane transporter activity"/>
    <property type="evidence" value="ECO:0007669"/>
    <property type="project" value="InterPro"/>
</dbReference>
<evidence type="ECO:0000256" key="4">
    <source>
        <dbReference type="ARBA" id="ARBA00022989"/>
    </source>
</evidence>
<evidence type="ECO:0000259" key="7">
    <source>
        <dbReference type="PROSITE" id="PS50850"/>
    </source>
</evidence>
<evidence type="ECO:0000313" key="9">
    <source>
        <dbReference type="Proteomes" id="UP000001702"/>
    </source>
</evidence>
<reference evidence="8 9" key="1">
    <citation type="journal article" date="2010" name="J. Bacteriol.">
        <title>Genome sequence of Pantoea ananatis LMG20103, the causative agent of Eucalyptus blight and dieback.</title>
        <authorList>
            <person name="De Maayer P."/>
            <person name="Chan W.Y."/>
            <person name="Venter S.N."/>
            <person name="Toth I.K."/>
            <person name="Birch P.R."/>
            <person name="Joubert F."/>
            <person name="Coutinho T.A."/>
        </authorList>
    </citation>
    <scope>NUCLEOTIDE SEQUENCE [LARGE SCALE GENOMIC DNA]</scope>
    <source>
        <strain evidence="8 9">LMG 20103</strain>
    </source>
</reference>
<evidence type="ECO:0000256" key="5">
    <source>
        <dbReference type="ARBA" id="ARBA00023136"/>
    </source>
</evidence>
<dbReference type="InterPro" id="IPR036259">
    <property type="entry name" value="MFS_trans_sf"/>
</dbReference>
<sequence>MMSHSVVLFELTYCNPKSARFTACTALQYSILPCNIAALYRIAIHRTIIMRAPAMTTRPGNAPTLHPFTLRLALGLLGVWIAALTSGLNDRVSDIALADIRAALGIGYDQGSWIVSVYQAAEVAAMMIAPWFAVTFSLRRFSLIMSAGFLLSGVLLPLMTNPALFIALRVVQGLFGGALPPMLMTVALRFLPPPVKLYGLGAYALTATFGPNMAASLAAFWTDEVSWMFVFWQVVPGMLIALVLMAWGLPQDPLRTERFQQIDLFGMLTGCSGMALVVLVLTQGERLDWLDSQLIAAMLLAALPLLIVFLINEWFHPLPLFKLQMLRRRNLMHGLLVLAGVLIVSLSGSALPSTYFAQVEGFRIAQFAPLALTIGLPQLIIAPFIAALLNIRWIDCRWVLSLGLGLLIASCMLGMQITTGWARDNFWLIQALQAAGQPMVILPVLMSATSVVAPPEGPFASAMFNTVRGFSSIAASTLVSWFVSHREQFHSSILINQAASRPWLMTAPDSGQASGRYPLLPDGSASSVENLRAFATQVKHQALVLGLSDTWLLLIGFALLLLLITALLPKRVWPPQTLIHSATSTSG</sequence>
<feature type="transmembrane region" description="Helical" evidence="6">
    <location>
        <begin position="398"/>
        <end position="422"/>
    </location>
</feature>
<dbReference type="Pfam" id="PF07690">
    <property type="entry name" value="MFS_1"/>
    <property type="match status" value="1"/>
</dbReference>
<keyword evidence="9" id="KW-1185">Reference proteome</keyword>
<evidence type="ECO:0000256" key="1">
    <source>
        <dbReference type="ARBA" id="ARBA00004141"/>
    </source>
</evidence>
<feature type="transmembrane region" description="Helical" evidence="6">
    <location>
        <begin position="262"/>
        <end position="282"/>
    </location>
</feature>
<dbReference type="GO" id="GO:0016020">
    <property type="term" value="C:membrane"/>
    <property type="evidence" value="ECO:0007669"/>
    <property type="project" value="UniProtKB-SubCell"/>
</dbReference>
<comment type="subcellular location">
    <subcellularLocation>
        <location evidence="1">Membrane</location>
        <topology evidence="1">Multi-pass membrane protein</topology>
    </subcellularLocation>
</comment>
<feature type="transmembrane region" description="Helical" evidence="6">
    <location>
        <begin position="64"/>
        <end position="83"/>
    </location>
</feature>
<dbReference type="STRING" id="706191.PANA_2737"/>
<evidence type="ECO:0000256" key="6">
    <source>
        <dbReference type="SAM" id="Phobius"/>
    </source>
</evidence>
<feature type="transmembrane region" description="Helical" evidence="6">
    <location>
        <begin position="550"/>
        <end position="568"/>
    </location>
</feature>
<dbReference type="HOGENOM" id="CLU_000960_33_0_6"/>
<protein>
    <submittedName>
        <fullName evidence="8">EmrB</fullName>
    </submittedName>
</protein>
<feature type="transmembrane region" description="Helical" evidence="6">
    <location>
        <begin position="166"/>
        <end position="188"/>
    </location>
</feature>
<feature type="transmembrane region" description="Helical" evidence="6">
    <location>
        <begin position="294"/>
        <end position="315"/>
    </location>
</feature>
<accession>D4GJF4</accession>
<feature type="transmembrane region" description="Helical" evidence="6">
    <location>
        <begin position="227"/>
        <end position="250"/>
    </location>
</feature>
<keyword evidence="3 6" id="KW-0812">Transmembrane</keyword>
<organism evidence="8 9">
    <name type="scientific">Pantoea ananatis (strain LMG 20103)</name>
    <dbReference type="NCBI Taxonomy" id="706191"/>
    <lineage>
        <taxon>Bacteria</taxon>
        <taxon>Pseudomonadati</taxon>
        <taxon>Pseudomonadota</taxon>
        <taxon>Gammaproteobacteria</taxon>
        <taxon>Enterobacterales</taxon>
        <taxon>Erwiniaceae</taxon>
        <taxon>Pantoea</taxon>
    </lineage>
</organism>
<name>D4GJF4_PANAM</name>
<keyword evidence="5 6" id="KW-0472">Membrane</keyword>
<dbReference type="EMBL" id="CP001875">
    <property type="protein sequence ID" value="ADD77904.1"/>
    <property type="molecule type" value="Genomic_DNA"/>
</dbReference>
<keyword evidence="2" id="KW-0813">Transport</keyword>
<dbReference type="AlphaFoldDB" id="D4GJF4"/>
<dbReference type="KEGG" id="pam:PANA_2737"/>
<dbReference type="InterPro" id="IPR020846">
    <property type="entry name" value="MFS_dom"/>
</dbReference>
<gene>
    <name evidence="8" type="primary">emrB</name>
    <name evidence="8" type="ordered locus">PANA_2737</name>
</gene>
<dbReference type="eggNOG" id="COG2814">
    <property type="taxonomic scope" value="Bacteria"/>
</dbReference>
<feature type="transmembrane region" description="Helical" evidence="6">
    <location>
        <begin position="113"/>
        <end position="134"/>
    </location>
</feature>
<dbReference type="PANTHER" id="PTHR42718:SF9">
    <property type="entry name" value="MAJOR FACILITATOR SUPERFAMILY MULTIDRUG TRANSPORTER MFSC"/>
    <property type="match status" value="1"/>
</dbReference>
<feature type="transmembrane region" description="Helical" evidence="6">
    <location>
        <begin position="141"/>
        <end position="160"/>
    </location>
</feature>
<feature type="transmembrane region" description="Helical" evidence="6">
    <location>
        <begin position="367"/>
        <end position="391"/>
    </location>
</feature>
<dbReference type="SUPFAM" id="SSF103473">
    <property type="entry name" value="MFS general substrate transporter"/>
    <property type="match status" value="1"/>
</dbReference>